<dbReference type="Proteomes" id="UP000620139">
    <property type="component" value="Unassembled WGS sequence"/>
</dbReference>
<proteinExistence type="predicted"/>
<protein>
    <submittedName>
        <fullName evidence="2">N-acetyltransferase</fullName>
    </submittedName>
</protein>
<dbReference type="AlphaFoldDB" id="A0A931NG19"/>
<dbReference type="Gene3D" id="3.40.630.30">
    <property type="match status" value="1"/>
</dbReference>
<accession>A0A931NG19</accession>
<dbReference type="InterPro" id="IPR031165">
    <property type="entry name" value="GNAT_YJDJ"/>
</dbReference>
<reference evidence="2" key="1">
    <citation type="submission" date="2020-12" db="EMBL/GenBank/DDBJ databases">
        <title>The genome sequence of Inhella sp. 4Y17.</title>
        <authorList>
            <person name="Liu Y."/>
        </authorList>
    </citation>
    <scope>NUCLEOTIDE SEQUENCE</scope>
    <source>
        <strain evidence="2">4Y10</strain>
    </source>
</reference>
<feature type="domain" description="N-acetyltransferase" evidence="1">
    <location>
        <begin position="5"/>
        <end position="90"/>
    </location>
</feature>
<dbReference type="SUPFAM" id="SSF55729">
    <property type="entry name" value="Acyl-CoA N-acyltransferases (Nat)"/>
    <property type="match status" value="1"/>
</dbReference>
<dbReference type="PANTHER" id="PTHR31435:SF9">
    <property type="entry name" value="PROTEIN NATD1"/>
    <property type="match status" value="1"/>
</dbReference>
<comment type="caution">
    <text evidence="2">The sequence shown here is derived from an EMBL/GenBank/DDBJ whole genome shotgun (WGS) entry which is preliminary data.</text>
</comment>
<dbReference type="InterPro" id="IPR045057">
    <property type="entry name" value="Gcn5-rel_NAT"/>
</dbReference>
<sequence length="90" mass="10140">MHDLRHNERQRRFELHVGDAVCELDYQLSGSTVVFTHTGTPPALRGQGLAAVIVQAGLQWARDQGLKVSHGCSYVEAYFDKHPQWADLRP</sequence>
<name>A0A931NG19_9BURK</name>
<evidence type="ECO:0000259" key="1">
    <source>
        <dbReference type="PROSITE" id="PS51729"/>
    </source>
</evidence>
<dbReference type="RefSeq" id="WP_198101750.1">
    <property type="nucleotide sequence ID" value="NZ_JAEDAL010000009.1"/>
</dbReference>
<dbReference type="PROSITE" id="PS51729">
    <property type="entry name" value="GNAT_YJDJ"/>
    <property type="match status" value="1"/>
</dbReference>
<dbReference type="Pfam" id="PF14542">
    <property type="entry name" value="Acetyltransf_CG"/>
    <property type="match status" value="1"/>
</dbReference>
<dbReference type="PANTHER" id="PTHR31435">
    <property type="entry name" value="PROTEIN NATD1"/>
    <property type="match status" value="1"/>
</dbReference>
<dbReference type="InterPro" id="IPR016181">
    <property type="entry name" value="Acyl_CoA_acyltransferase"/>
</dbReference>
<evidence type="ECO:0000313" key="2">
    <source>
        <dbReference type="EMBL" id="MBH9554136.1"/>
    </source>
</evidence>
<dbReference type="EMBL" id="JAEDAL010000009">
    <property type="protein sequence ID" value="MBH9554136.1"/>
    <property type="molecule type" value="Genomic_DNA"/>
</dbReference>
<keyword evidence="3" id="KW-1185">Reference proteome</keyword>
<evidence type="ECO:0000313" key="3">
    <source>
        <dbReference type="Proteomes" id="UP000620139"/>
    </source>
</evidence>
<organism evidence="2 3">
    <name type="scientific">Inhella gelatinilytica</name>
    <dbReference type="NCBI Taxonomy" id="2795030"/>
    <lineage>
        <taxon>Bacteria</taxon>
        <taxon>Pseudomonadati</taxon>
        <taxon>Pseudomonadota</taxon>
        <taxon>Betaproteobacteria</taxon>
        <taxon>Burkholderiales</taxon>
        <taxon>Sphaerotilaceae</taxon>
        <taxon>Inhella</taxon>
    </lineage>
</organism>
<gene>
    <name evidence="2" type="ORF">I7X43_14925</name>
</gene>